<dbReference type="PANTHER" id="PTHR45625">
    <property type="entry name" value="PEPTIDYL-PROLYL CIS-TRANS ISOMERASE-RELATED"/>
    <property type="match status" value="1"/>
</dbReference>
<feature type="domain" description="PPIase cyclophilin-type" evidence="4">
    <location>
        <begin position="566"/>
        <end position="706"/>
    </location>
</feature>
<dbReference type="Pfam" id="PF13646">
    <property type="entry name" value="HEAT_2"/>
    <property type="match status" value="1"/>
</dbReference>
<dbReference type="SUPFAM" id="SSF48371">
    <property type="entry name" value="ARM repeat"/>
    <property type="match status" value="1"/>
</dbReference>
<keyword evidence="3 5" id="KW-0413">Isomerase</keyword>
<dbReference type="InterPro" id="IPR044666">
    <property type="entry name" value="Cyclophilin_A-like"/>
</dbReference>
<dbReference type="InterPro" id="IPR016024">
    <property type="entry name" value="ARM-type_fold"/>
</dbReference>
<dbReference type="Gene3D" id="1.25.10.10">
    <property type="entry name" value="Leucine-rich Repeat Variant"/>
    <property type="match status" value="3"/>
</dbReference>
<dbReference type="PANTHER" id="PTHR45625:SF4">
    <property type="entry name" value="PEPTIDYLPROLYL ISOMERASE DOMAIN AND WD REPEAT-CONTAINING PROTEIN 1"/>
    <property type="match status" value="1"/>
</dbReference>
<dbReference type="InterPro" id="IPR004155">
    <property type="entry name" value="PBS_lyase_HEAT"/>
</dbReference>
<proteinExistence type="predicted"/>
<dbReference type="SMART" id="SM00567">
    <property type="entry name" value="EZ_HEAT"/>
    <property type="match status" value="4"/>
</dbReference>
<dbReference type="GO" id="GO:0003755">
    <property type="term" value="F:peptidyl-prolyl cis-trans isomerase activity"/>
    <property type="evidence" value="ECO:0007669"/>
    <property type="project" value="UniProtKB-EC"/>
</dbReference>
<protein>
    <recommendedName>
        <fullName evidence="1">peptidylprolyl isomerase</fullName>
        <ecNumber evidence="1">5.2.1.8</ecNumber>
    </recommendedName>
</protein>
<dbReference type="CDD" id="cd00317">
    <property type="entry name" value="cyclophilin"/>
    <property type="match status" value="1"/>
</dbReference>
<dbReference type="SUPFAM" id="SSF50891">
    <property type="entry name" value="Cyclophilin-like"/>
    <property type="match status" value="1"/>
</dbReference>
<dbReference type="EC" id="5.2.1.8" evidence="1"/>
<dbReference type="EMBL" id="JAQNDL010000005">
    <property type="protein sequence ID" value="MDC0723445.1"/>
    <property type="molecule type" value="Genomic_DNA"/>
</dbReference>
<evidence type="ECO:0000313" key="5">
    <source>
        <dbReference type="EMBL" id="MDC0723445.1"/>
    </source>
</evidence>
<dbReference type="RefSeq" id="WP_272091986.1">
    <property type="nucleotide sequence ID" value="NZ_JAQNDL010000005.1"/>
</dbReference>
<name>A0ABT5EC41_9BACT</name>
<keyword evidence="2" id="KW-0697">Rotamase</keyword>
<dbReference type="InterPro" id="IPR011989">
    <property type="entry name" value="ARM-like"/>
</dbReference>
<evidence type="ECO:0000259" key="4">
    <source>
        <dbReference type="PROSITE" id="PS50072"/>
    </source>
</evidence>
<sequence>MLAPRSFLLSIALVAGCARPSGPPDGGDDPGLALARLEARREGGSAELARLATEANPAAIEGLGRIGDAVALTRLDALLASPDAATRAAAMRALDVAGALGSEVARFEDAVWQRWPAAGADERLAIVLAMRRLGSGAASARLAAALRPEEAPAVREAAAIVLGILGRRGLPLDEAARAGLVAMAGEGDPRRVYAAVYGLAHAPAAKPDAEVAAPVREAAIDPGAAALVRAAAAAEPEVRALALKGLARHRPPQALAALRAGLGDADPWVRVAAVRGLGELAEPAATAALWDWLRAELEQKDMFDGTGSGHPVLEAMSIVTAGKDVLPGAAEAHARAEARLAAARPEARRVQARLACGLAALAARAGEWRPPLRCAEAVGAAADLERLAFEAGLLGQGFGGPARAARLTALAASDDPRVRAATLAAAGRQWDALELGGLIAAGLRDSSPAVVGTAAEAVQGRFAGDAPRPEAPAIVDALVERAAGERDGELFAGLAGALAEVGGARGLPVCRAALTDVNASVRAAARACVKAIAGEDPGVNGPGREVPLPLHDPSPVLGRELLWRLHTERGRVDVALAPAAAPWHVAAIVALTQRGFYDGLTFHRVVPGYVVQGGDPGGTGWGGPGFTLPSEPGAAPFARGAVGIADAGKDTGGSQFFIMHARAPHLDGRYTHVGEVRDGLPAALALVVGDRILKAEVVIAPASPGR</sequence>
<evidence type="ECO:0000313" key="6">
    <source>
        <dbReference type="Proteomes" id="UP001221686"/>
    </source>
</evidence>
<reference evidence="5 6" key="1">
    <citation type="submission" date="2022-11" db="EMBL/GenBank/DDBJ databases">
        <title>Minimal conservation of predation-associated metabolite biosynthetic gene clusters underscores biosynthetic potential of Myxococcota including descriptions for ten novel species: Archangium lansinium sp. nov., Myxococcus landrumus sp. nov., Nannocystis bai.</title>
        <authorList>
            <person name="Ahearne A."/>
            <person name="Stevens C."/>
            <person name="Dowd S."/>
        </authorList>
    </citation>
    <scope>NUCLEOTIDE SEQUENCE [LARGE SCALE GENOMIC DNA]</scope>
    <source>
        <strain evidence="5 6">BB15-2</strain>
    </source>
</reference>
<dbReference type="PROSITE" id="PS51257">
    <property type="entry name" value="PROKAR_LIPOPROTEIN"/>
    <property type="match status" value="1"/>
</dbReference>
<dbReference type="PROSITE" id="PS50072">
    <property type="entry name" value="CSA_PPIASE_2"/>
    <property type="match status" value="1"/>
</dbReference>
<organism evidence="5 6">
    <name type="scientific">Nannocystis bainbridge</name>
    <dbReference type="NCBI Taxonomy" id="2995303"/>
    <lineage>
        <taxon>Bacteria</taxon>
        <taxon>Pseudomonadati</taxon>
        <taxon>Myxococcota</taxon>
        <taxon>Polyangia</taxon>
        <taxon>Nannocystales</taxon>
        <taxon>Nannocystaceae</taxon>
        <taxon>Nannocystis</taxon>
    </lineage>
</organism>
<evidence type="ECO:0000256" key="2">
    <source>
        <dbReference type="ARBA" id="ARBA00023110"/>
    </source>
</evidence>
<accession>A0ABT5EC41</accession>
<keyword evidence="6" id="KW-1185">Reference proteome</keyword>
<dbReference type="PRINTS" id="PR00153">
    <property type="entry name" value="CSAPPISMRASE"/>
</dbReference>
<comment type="caution">
    <text evidence="5">The sequence shown here is derived from an EMBL/GenBank/DDBJ whole genome shotgun (WGS) entry which is preliminary data.</text>
</comment>
<dbReference type="Gene3D" id="2.40.100.10">
    <property type="entry name" value="Cyclophilin-like"/>
    <property type="match status" value="1"/>
</dbReference>
<evidence type="ECO:0000256" key="1">
    <source>
        <dbReference type="ARBA" id="ARBA00013194"/>
    </source>
</evidence>
<dbReference type="Pfam" id="PF00160">
    <property type="entry name" value="Pro_isomerase"/>
    <property type="match status" value="1"/>
</dbReference>
<evidence type="ECO:0000256" key="3">
    <source>
        <dbReference type="ARBA" id="ARBA00023235"/>
    </source>
</evidence>
<dbReference type="InterPro" id="IPR029000">
    <property type="entry name" value="Cyclophilin-like_dom_sf"/>
</dbReference>
<dbReference type="InterPro" id="IPR002130">
    <property type="entry name" value="Cyclophilin-type_PPIase_dom"/>
</dbReference>
<dbReference type="Proteomes" id="UP001221686">
    <property type="component" value="Unassembled WGS sequence"/>
</dbReference>
<gene>
    <name evidence="5" type="ORF">POL25_41575</name>
</gene>